<protein>
    <submittedName>
        <fullName evidence="4">Uncharacterized protein</fullName>
    </submittedName>
</protein>
<dbReference type="InterPro" id="IPR040079">
    <property type="entry name" value="Glutathione_S-Trfase"/>
</dbReference>
<dbReference type="SFLD" id="SFLDS00019">
    <property type="entry name" value="Glutathione_Transferase_(cytos"/>
    <property type="match status" value="1"/>
</dbReference>
<dbReference type="InterPro" id="IPR033468">
    <property type="entry name" value="Metaxin_GST"/>
</dbReference>
<dbReference type="AlphaFoldDB" id="A0A915DJV9"/>
<dbReference type="Pfam" id="PF17171">
    <property type="entry name" value="GST_C_6"/>
    <property type="match status" value="1"/>
</dbReference>
<evidence type="ECO:0000313" key="4">
    <source>
        <dbReference type="WBParaSite" id="jg20767"/>
    </source>
</evidence>
<dbReference type="PANTHER" id="PTHR12289:SF32">
    <property type="entry name" value="GST_C_6 DOMAIN-CONTAINING PROTEIN"/>
    <property type="match status" value="1"/>
</dbReference>
<dbReference type="GO" id="GO:0005737">
    <property type="term" value="C:cytoplasm"/>
    <property type="evidence" value="ECO:0007669"/>
    <property type="project" value="TreeGrafter"/>
</dbReference>
<evidence type="ECO:0000313" key="3">
    <source>
        <dbReference type="Proteomes" id="UP000887574"/>
    </source>
</evidence>
<feature type="domain" description="Thioredoxin-like fold" evidence="2">
    <location>
        <begin position="50"/>
        <end position="127"/>
    </location>
</feature>
<dbReference type="Pfam" id="PF17172">
    <property type="entry name" value="GST_N_4"/>
    <property type="match status" value="1"/>
</dbReference>
<organism evidence="3 4">
    <name type="scientific">Ditylenchus dipsaci</name>
    <dbReference type="NCBI Taxonomy" id="166011"/>
    <lineage>
        <taxon>Eukaryota</taxon>
        <taxon>Metazoa</taxon>
        <taxon>Ecdysozoa</taxon>
        <taxon>Nematoda</taxon>
        <taxon>Chromadorea</taxon>
        <taxon>Rhabditida</taxon>
        <taxon>Tylenchina</taxon>
        <taxon>Tylenchomorpha</taxon>
        <taxon>Sphaerularioidea</taxon>
        <taxon>Anguinidae</taxon>
        <taxon>Anguininae</taxon>
        <taxon>Ditylenchus</taxon>
    </lineage>
</organism>
<dbReference type="SUPFAM" id="SSF47616">
    <property type="entry name" value="GST C-terminal domain-like"/>
    <property type="match status" value="1"/>
</dbReference>
<proteinExistence type="predicted"/>
<evidence type="ECO:0000259" key="1">
    <source>
        <dbReference type="Pfam" id="PF17171"/>
    </source>
</evidence>
<dbReference type="CDD" id="cd03193">
    <property type="entry name" value="GST_C_Metaxin"/>
    <property type="match status" value="1"/>
</dbReference>
<reference evidence="4" key="1">
    <citation type="submission" date="2022-11" db="UniProtKB">
        <authorList>
            <consortium name="WormBaseParasite"/>
        </authorList>
    </citation>
    <scope>IDENTIFICATION</scope>
</reference>
<dbReference type="SFLD" id="SFLDG01180">
    <property type="entry name" value="SUF1"/>
    <property type="match status" value="1"/>
</dbReference>
<dbReference type="Proteomes" id="UP000887574">
    <property type="component" value="Unplaced"/>
</dbReference>
<evidence type="ECO:0000259" key="2">
    <source>
        <dbReference type="Pfam" id="PF17172"/>
    </source>
</evidence>
<dbReference type="PANTHER" id="PTHR12289">
    <property type="entry name" value="METAXIN RELATED"/>
    <property type="match status" value="1"/>
</dbReference>
<dbReference type="InterPro" id="IPR050931">
    <property type="entry name" value="Mito_Protein_Transport_Metaxin"/>
</dbReference>
<feature type="domain" description="Metaxin glutathione S-transferase" evidence="1">
    <location>
        <begin position="167"/>
        <end position="225"/>
    </location>
</feature>
<keyword evidence="3" id="KW-1185">Reference proteome</keyword>
<sequence length="236" mass="27460">MRGLTAAPMLIHLRRFSLLQRPDLQKTNWKQDVVYLFQFKRSPVVPNISPFCLKTETFIRAHELKHEVIGSWTLRSKEDSQIILWHLIKHFKIDERLSPEQQGISRAVDRLIEGSLFYPITYLRSVENAKNCVNRNVSGLPLPGFLVQYVANKLSKAAKSKLRAEGTALDQILGDKKFLIGARPTTPDFTLFGHLASVYYLPFRTPLADLLENEYPRVRLLLERMRIHYWSDWKKS</sequence>
<dbReference type="InterPro" id="IPR012336">
    <property type="entry name" value="Thioredoxin-like_fold"/>
</dbReference>
<dbReference type="Gene3D" id="1.20.1050.10">
    <property type="match status" value="1"/>
</dbReference>
<dbReference type="InterPro" id="IPR036282">
    <property type="entry name" value="Glutathione-S-Trfase_C_sf"/>
</dbReference>
<accession>A0A915DJV9</accession>
<dbReference type="WBParaSite" id="jg20767">
    <property type="protein sequence ID" value="jg20767"/>
    <property type="gene ID" value="jg20767"/>
</dbReference>
<name>A0A915DJV9_9BILA</name>